<keyword evidence="1" id="KW-0175">Coiled coil</keyword>
<protein>
    <recommendedName>
        <fullName evidence="3">PDZ domain-containing protein</fullName>
    </recommendedName>
</protein>
<dbReference type="PROSITE" id="PS50106">
    <property type="entry name" value="PDZ"/>
    <property type="match status" value="1"/>
</dbReference>
<dbReference type="CDD" id="cd06692">
    <property type="entry name" value="PDZ1_GgSTXBP4-like"/>
    <property type="match status" value="1"/>
</dbReference>
<dbReference type="Gene3D" id="2.20.70.10">
    <property type="match status" value="1"/>
</dbReference>
<dbReference type="InterPro" id="IPR036034">
    <property type="entry name" value="PDZ_sf"/>
</dbReference>
<feature type="region of interest" description="Disordered" evidence="2">
    <location>
        <begin position="1"/>
        <end position="39"/>
    </location>
</feature>
<evidence type="ECO:0000256" key="2">
    <source>
        <dbReference type="SAM" id="MobiDB-lite"/>
    </source>
</evidence>
<name>A0A433T5C6_ELYCH</name>
<feature type="coiled-coil region" evidence="1">
    <location>
        <begin position="399"/>
        <end position="447"/>
    </location>
</feature>
<accession>A0A433T5C6</accession>
<comment type="caution">
    <text evidence="4">The sequence shown here is derived from an EMBL/GenBank/DDBJ whole genome shotgun (WGS) entry which is preliminary data.</text>
</comment>
<feature type="compositionally biased region" description="Acidic residues" evidence="2">
    <location>
        <begin position="28"/>
        <end position="38"/>
    </location>
</feature>
<dbReference type="EMBL" id="RQTK01000638">
    <property type="protein sequence ID" value="RUS76748.1"/>
    <property type="molecule type" value="Genomic_DNA"/>
</dbReference>
<dbReference type="InterPro" id="IPR011992">
    <property type="entry name" value="EF-hand-dom_pair"/>
</dbReference>
<dbReference type="GO" id="GO:0045197">
    <property type="term" value="P:establishment or maintenance of epithelial cell apical/basal polarity"/>
    <property type="evidence" value="ECO:0007669"/>
    <property type="project" value="TreeGrafter"/>
</dbReference>
<dbReference type="Gene3D" id="2.30.42.10">
    <property type="match status" value="1"/>
</dbReference>
<feature type="coiled-coil region" evidence="1">
    <location>
        <begin position="483"/>
        <end position="573"/>
    </location>
</feature>
<dbReference type="OrthoDB" id="6022242at2759"/>
<sequence length="809" mass="90717">MSVTLTLTESPAETQRINGVKHTKKPVEEEEEDEEEEGARDAELVVFENTTHGLGLKICGGCSVDGNEEWGIFVKRVLPGGLAEASGEVEVGDQLLEVNGQNMQGITYDNAVSLLRQASLSNHVELVITRDGEARKQFEEYVVTYEPSVSPQHIVSDQGTVTDSDVELQRKMGSILQEAGFDRLNDSTDQSEYSYSGIVHRDRNGRISPSSSVNSEANQTVIAAKLPDSPNVFSNGRAGGAYYRRGTPTDSLNSLLSTRLSHEPGLKLHVSQLEAATTSLGLDITPSTQAALRRQLTLDADGRVTFSEFVAAARLVFRNQLEPGSLLSRRPHYANGTAHQASNASVPGDYQQVVRERDQLRDEVSRLREELRIRHQATQTAEDQLQFIRKQAHASIEECRALKIKLQLAEEAHAKAQQTESDYEEVVAMLENEVAQLRLQMSKSTIDKDGIIQLRIRNQAAQMVKDQSQLIRKATNANVPGDYHQVVRERDQLRDEVSRLREELRIRNQATQTAEDQLQFIRKQAHASIEECRALKIKLQLAEEAHAKAQQTESDYEEVVAMLENEVAQLRLQMSKSDAVNMQKRLAVLVCQLKKADMGKKTYEVATEKLTKFVEHSLDTLSALNSSPRLPTESNKLNKKKALQSLATDGREVIKTVRSLMESVPLPFGWEEAYTQEGVKYYIKRQHGLILCHVWSTRQPLALPSTIHSNSNNNNSKEMFIRSSSNNNIIKYHPHSNTHLPRKLSSHQRISQGPRAKNSRCRRSSNSSSKSSNSCKYNSNYNRISKPPRAQQQQQHHQSQIQKSRAVAS</sequence>
<dbReference type="GO" id="GO:0043113">
    <property type="term" value="P:receptor clustering"/>
    <property type="evidence" value="ECO:0007669"/>
    <property type="project" value="TreeGrafter"/>
</dbReference>
<evidence type="ECO:0000259" key="3">
    <source>
        <dbReference type="PROSITE" id="PS50106"/>
    </source>
</evidence>
<feature type="compositionally biased region" description="Polar residues" evidence="2">
    <location>
        <begin position="1"/>
        <end position="17"/>
    </location>
</feature>
<feature type="compositionally biased region" description="Low complexity" evidence="2">
    <location>
        <begin position="764"/>
        <end position="783"/>
    </location>
</feature>
<dbReference type="GO" id="GO:0005912">
    <property type="term" value="C:adherens junction"/>
    <property type="evidence" value="ECO:0007669"/>
    <property type="project" value="TreeGrafter"/>
</dbReference>
<dbReference type="InterPro" id="IPR050614">
    <property type="entry name" value="Synaptic_Scaffolding_LAP-MAGUK"/>
</dbReference>
<dbReference type="AlphaFoldDB" id="A0A433T5C6"/>
<dbReference type="PANTHER" id="PTHR23119:SF44">
    <property type="entry name" value="PROTEIN LAP4"/>
    <property type="match status" value="1"/>
</dbReference>
<reference evidence="4 5" key="1">
    <citation type="submission" date="2019-01" db="EMBL/GenBank/DDBJ databases">
        <title>A draft genome assembly of the solar-powered sea slug Elysia chlorotica.</title>
        <authorList>
            <person name="Cai H."/>
            <person name="Li Q."/>
            <person name="Fang X."/>
            <person name="Li J."/>
            <person name="Curtis N.E."/>
            <person name="Altenburger A."/>
            <person name="Shibata T."/>
            <person name="Feng M."/>
            <person name="Maeda T."/>
            <person name="Schwartz J.A."/>
            <person name="Shigenobu S."/>
            <person name="Lundholm N."/>
            <person name="Nishiyama T."/>
            <person name="Yang H."/>
            <person name="Hasebe M."/>
            <person name="Li S."/>
            <person name="Pierce S.K."/>
            <person name="Wang J."/>
        </authorList>
    </citation>
    <scope>NUCLEOTIDE SEQUENCE [LARGE SCALE GENOMIC DNA]</scope>
    <source>
        <strain evidence="4">EC2010</strain>
        <tissue evidence="4">Whole organism of an adult</tissue>
    </source>
</reference>
<feature type="region of interest" description="Disordered" evidence="2">
    <location>
        <begin position="728"/>
        <end position="809"/>
    </location>
</feature>
<dbReference type="STRING" id="188477.A0A433T5C6"/>
<dbReference type="GO" id="GO:0016323">
    <property type="term" value="C:basolateral plasma membrane"/>
    <property type="evidence" value="ECO:0007669"/>
    <property type="project" value="TreeGrafter"/>
</dbReference>
<dbReference type="SMART" id="SM00228">
    <property type="entry name" value="PDZ"/>
    <property type="match status" value="1"/>
</dbReference>
<dbReference type="GO" id="GO:0098609">
    <property type="term" value="P:cell-cell adhesion"/>
    <property type="evidence" value="ECO:0007669"/>
    <property type="project" value="TreeGrafter"/>
</dbReference>
<evidence type="ECO:0000256" key="1">
    <source>
        <dbReference type="SAM" id="Coils"/>
    </source>
</evidence>
<feature type="compositionally biased region" description="Low complexity" evidence="2">
    <location>
        <begin position="791"/>
        <end position="802"/>
    </location>
</feature>
<keyword evidence="5" id="KW-1185">Reference proteome</keyword>
<dbReference type="GO" id="GO:0097120">
    <property type="term" value="P:receptor localization to synapse"/>
    <property type="evidence" value="ECO:0007669"/>
    <property type="project" value="TreeGrafter"/>
</dbReference>
<dbReference type="SUPFAM" id="SSF50156">
    <property type="entry name" value="PDZ domain-like"/>
    <property type="match status" value="1"/>
</dbReference>
<dbReference type="GO" id="GO:0019901">
    <property type="term" value="F:protein kinase binding"/>
    <property type="evidence" value="ECO:0007669"/>
    <property type="project" value="TreeGrafter"/>
</dbReference>
<proteinExistence type="predicted"/>
<feature type="compositionally biased region" description="Basic residues" evidence="2">
    <location>
        <begin position="732"/>
        <end position="746"/>
    </location>
</feature>
<dbReference type="Proteomes" id="UP000271974">
    <property type="component" value="Unassembled WGS sequence"/>
</dbReference>
<evidence type="ECO:0000313" key="4">
    <source>
        <dbReference type="EMBL" id="RUS76748.1"/>
    </source>
</evidence>
<feature type="domain" description="PDZ" evidence="3">
    <location>
        <begin position="44"/>
        <end position="118"/>
    </location>
</feature>
<dbReference type="PANTHER" id="PTHR23119">
    <property type="entry name" value="DISCS LARGE"/>
    <property type="match status" value="1"/>
</dbReference>
<evidence type="ECO:0000313" key="5">
    <source>
        <dbReference type="Proteomes" id="UP000271974"/>
    </source>
</evidence>
<dbReference type="Pfam" id="PF00595">
    <property type="entry name" value="PDZ"/>
    <property type="match status" value="1"/>
</dbReference>
<dbReference type="InterPro" id="IPR001478">
    <property type="entry name" value="PDZ"/>
</dbReference>
<gene>
    <name evidence="4" type="ORF">EGW08_015479</name>
</gene>
<organism evidence="4 5">
    <name type="scientific">Elysia chlorotica</name>
    <name type="common">Eastern emerald elysia</name>
    <name type="synonym">Sea slug</name>
    <dbReference type="NCBI Taxonomy" id="188477"/>
    <lineage>
        <taxon>Eukaryota</taxon>
        <taxon>Metazoa</taxon>
        <taxon>Spiralia</taxon>
        <taxon>Lophotrochozoa</taxon>
        <taxon>Mollusca</taxon>
        <taxon>Gastropoda</taxon>
        <taxon>Heterobranchia</taxon>
        <taxon>Euthyneura</taxon>
        <taxon>Panpulmonata</taxon>
        <taxon>Sacoglossa</taxon>
        <taxon>Placobranchoidea</taxon>
        <taxon>Plakobranchidae</taxon>
        <taxon>Elysia</taxon>
    </lineage>
</organism>
<dbReference type="SUPFAM" id="SSF47473">
    <property type="entry name" value="EF-hand"/>
    <property type="match status" value="1"/>
</dbReference>